<dbReference type="SUPFAM" id="SSF50104">
    <property type="entry name" value="Translation proteins SH3-like domain"/>
    <property type="match status" value="1"/>
</dbReference>
<evidence type="ECO:0000313" key="1">
    <source>
        <dbReference type="EMBL" id="GAI47693.1"/>
    </source>
</evidence>
<name>X1NVQ8_9ZZZZ</name>
<evidence type="ECO:0008006" key="2">
    <source>
        <dbReference type="Google" id="ProtNLM"/>
    </source>
</evidence>
<reference evidence="1" key="1">
    <citation type="journal article" date="2014" name="Front. Microbiol.">
        <title>High frequency of phylogenetically diverse reductive dehalogenase-homologous genes in deep subseafloor sedimentary metagenomes.</title>
        <authorList>
            <person name="Kawai M."/>
            <person name="Futagami T."/>
            <person name="Toyoda A."/>
            <person name="Takaki Y."/>
            <person name="Nishi S."/>
            <person name="Hori S."/>
            <person name="Arai W."/>
            <person name="Tsubouchi T."/>
            <person name="Morono Y."/>
            <person name="Uchiyama I."/>
            <person name="Ito T."/>
            <person name="Fujiyama A."/>
            <person name="Inagaki F."/>
            <person name="Takami H."/>
        </authorList>
    </citation>
    <scope>NUCLEOTIDE SEQUENCE</scope>
    <source>
        <strain evidence="1">Expedition CK06-06</strain>
    </source>
</reference>
<proteinExistence type="predicted"/>
<dbReference type="Gene3D" id="2.30.30.30">
    <property type="match status" value="1"/>
</dbReference>
<organism evidence="1">
    <name type="scientific">marine sediment metagenome</name>
    <dbReference type="NCBI Taxonomy" id="412755"/>
    <lineage>
        <taxon>unclassified sequences</taxon>
        <taxon>metagenomes</taxon>
        <taxon>ecological metagenomes</taxon>
    </lineage>
</organism>
<dbReference type="InterPro" id="IPR012340">
    <property type="entry name" value="NA-bd_OB-fold"/>
</dbReference>
<accession>X1NVQ8</accession>
<protein>
    <recommendedName>
        <fullName evidence="2">Translation elongation factor IF5A C-terminal domain-containing protein</fullName>
    </recommendedName>
</protein>
<dbReference type="InterPro" id="IPR008991">
    <property type="entry name" value="Translation_prot_SH3-like_sf"/>
</dbReference>
<gene>
    <name evidence="1" type="ORF">S06H3_57465</name>
</gene>
<dbReference type="AlphaFoldDB" id="X1NVQ8"/>
<dbReference type="Gene3D" id="2.40.50.140">
    <property type="entry name" value="Nucleic acid-binding proteins"/>
    <property type="match status" value="1"/>
</dbReference>
<dbReference type="InterPro" id="IPR014722">
    <property type="entry name" value="Rib_uL2_dom2"/>
</dbReference>
<sequence length="127" mass="14390">MVNVGSLRRGDVVLLEGEPFRVDSIQSVVISRHSHTKIKMDLTGMFSGAKKVMSLSPHKAMEKVEIKRKHGQLIAKISEDVGQIMDMMDYTIYEAHVPKDLMERMGEGDELIYIEYGGRVQVLEARK</sequence>
<dbReference type="EMBL" id="BARV01037093">
    <property type="protein sequence ID" value="GAI47693.1"/>
    <property type="molecule type" value="Genomic_DNA"/>
</dbReference>
<comment type="caution">
    <text evidence="1">The sequence shown here is derived from an EMBL/GenBank/DDBJ whole genome shotgun (WGS) entry which is preliminary data.</text>
</comment>